<evidence type="ECO:0000256" key="1">
    <source>
        <dbReference type="ARBA" id="ARBA00004651"/>
    </source>
</evidence>
<dbReference type="InterPro" id="IPR007341">
    <property type="entry name" value="Transgly_assoc"/>
</dbReference>
<keyword evidence="9" id="KW-1185">Reference proteome</keyword>
<comment type="similarity">
    <text evidence="2">Belongs to the UPF0410 family.</text>
</comment>
<comment type="caution">
    <text evidence="8">The sequence shown here is derived from an EMBL/GenBank/DDBJ whole genome shotgun (WGS) entry which is preliminary data.</text>
</comment>
<evidence type="ECO:0000256" key="6">
    <source>
        <dbReference type="ARBA" id="ARBA00023136"/>
    </source>
</evidence>
<dbReference type="EMBL" id="FXUI01000004">
    <property type="protein sequence ID" value="SMP66264.1"/>
    <property type="molecule type" value="Genomic_DNA"/>
</dbReference>
<evidence type="ECO:0000256" key="3">
    <source>
        <dbReference type="ARBA" id="ARBA00022475"/>
    </source>
</evidence>
<comment type="subcellular location">
    <subcellularLocation>
        <location evidence="1">Cell membrane</location>
        <topology evidence="1">Multi-pass membrane protein</topology>
    </subcellularLocation>
</comment>
<dbReference type="PANTHER" id="PTHR33884:SF3">
    <property type="entry name" value="UPF0410 PROTEIN YMGE"/>
    <property type="match status" value="1"/>
</dbReference>
<organism evidence="8 9">
    <name type="scientific">Novosphingobium panipatense</name>
    <dbReference type="NCBI Taxonomy" id="428991"/>
    <lineage>
        <taxon>Bacteria</taxon>
        <taxon>Pseudomonadati</taxon>
        <taxon>Pseudomonadota</taxon>
        <taxon>Alphaproteobacteria</taxon>
        <taxon>Sphingomonadales</taxon>
        <taxon>Sphingomonadaceae</taxon>
        <taxon>Novosphingobium</taxon>
    </lineage>
</organism>
<evidence type="ECO:0000256" key="2">
    <source>
        <dbReference type="ARBA" id="ARBA00011006"/>
    </source>
</evidence>
<evidence type="ECO:0000313" key="8">
    <source>
        <dbReference type="EMBL" id="SMP66264.1"/>
    </source>
</evidence>
<feature type="transmembrane region" description="Helical" evidence="7">
    <location>
        <begin position="82"/>
        <end position="100"/>
    </location>
</feature>
<dbReference type="Proteomes" id="UP001157910">
    <property type="component" value="Unassembled WGS sequence"/>
</dbReference>
<keyword evidence="5 7" id="KW-1133">Transmembrane helix</keyword>
<keyword evidence="4 7" id="KW-0812">Transmembrane</keyword>
<sequence length="103" mass="10854">MFIAVLPCQGTSDQTPRRGFLKVMLNIIGAIISGLVIGALARWFYPGTVPMNWLTTILLGIGGSLLAGLVTSRGSRDFSRAGCLASVIGAIVLIFLGRLLHIG</sequence>
<keyword evidence="6 7" id="KW-0472">Membrane</keyword>
<evidence type="ECO:0000256" key="5">
    <source>
        <dbReference type="ARBA" id="ARBA00022989"/>
    </source>
</evidence>
<evidence type="ECO:0000256" key="7">
    <source>
        <dbReference type="SAM" id="Phobius"/>
    </source>
</evidence>
<evidence type="ECO:0000256" key="4">
    <source>
        <dbReference type="ARBA" id="ARBA00022692"/>
    </source>
</evidence>
<feature type="transmembrane region" description="Helical" evidence="7">
    <location>
        <begin position="51"/>
        <end position="70"/>
    </location>
</feature>
<feature type="transmembrane region" description="Helical" evidence="7">
    <location>
        <begin position="23"/>
        <end position="45"/>
    </location>
</feature>
<gene>
    <name evidence="8" type="ORF">SAMN06296065_1043</name>
</gene>
<dbReference type="PANTHER" id="PTHR33884">
    <property type="entry name" value="UPF0410 PROTEIN YMGE"/>
    <property type="match status" value="1"/>
</dbReference>
<name>A0ABY1QDH1_9SPHN</name>
<proteinExistence type="inferred from homology"/>
<protein>
    <submittedName>
        <fullName evidence="8">Uncharacterized membrane protein YeaQ/YmgE, transglycosylase-associated protein family</fullName>
    </submittedName>
</protein>
<evidence type="ECO:0000313" key="9">
    <source>
        <dbReference type="Proteomes" id="UP001157910"/>
    </source>
</evidence>
<accession>A0ABY1QDH1</accession>
<reference evidence="8 9" key="1">
    <citation type="submission" date="2017-05" db="EMBL/GenBank/DDBJ databases">
        <authorList>
            <person name="Varghese N."/>
            <person name="Submissions S."/>
        </authorList>
    </citation>
    <scope>NUCLEOTIDE SEQUENCE [LARGE SCALE GENOMIC DNA]</scope>
    <source>
        <strain evidence="8 9">SM16</strain>
    </source>
</reference>
<keyword evidence="3" id="KW-1003">Cell membrane</keyword>